<evidence type="ECO:0000256" key="1">
    <source>
        <dbReference type="SAM" id="Coils"/>
    </source>
</evidence>
<feature type="region of interest" description="Disordered" evidence="2">
    <location>
        <begin position="427"/>
        <end position="457"/>
    </location>
</feature>
<accession>A0AB34K409</accession>
<dbReference type="Proteomes" id="UP001515480">
    <property type="component" value="Unassembled WGS sequence"/>
</dbReference>
<dbReference type="SUPFAM" id="SSF52833">
    <property type="entry name" value="Thioredoxin-like"/>
    <property type="match status" value="1"/>
</dbReference>
<reference evidence="3 4" key="1">
    <citation type="journal article" date="2024" name="Science">
        <title>Giant polyketide synthase enzymes in the biosynthesis of giant marine polyether toxins.</title>
        <authorList>
            <person name="Fallon T.R."/>
            <person name="Shende V.V."/>
            <person name="Wierzbicki I.H."/>
            <person name="Pendleton A.L."/>
            <person name="Watervoot N.F."/>
            <person name="Auber R.P."/>
            <person name="Gonzalez D.J."/>
            <person name="Wisecaver J.H."/>
            <person name="Moore B.S."/>
        </authorList>
    </citation>
    <scope>NUCLEOTIDE SEQUENCE [LARGE SCALE GENOMIC DNA]</scope>
    <source>
        <strain evidence="3 4">12B1</strain>
    </source>
</reference>
<evidence type="ECO:0000256" key="2">
    <source>
        <dbReference type="SAM" id="MobiDB-lite"/>
    </source>
</evidence>
<proteinExistence type="predicted"/>
<keyword evidence="4" id="KW-1185">Reference proteome</keyword>
<sequence length="457" mass="51659">MVLLDEDEAVDGYTQGLELPSLDTEMDYSLDALDAEIEKMLASSNGDSRLFVRDISEAPPTVRSAQTESEVKSAAYFNYLNEFSKRTPAVQTKASEPPSPTKDWEQLLKSDTPKHLLPVVAPTLQPLGRRRKPPMPMGDPVVGLMRRLKKAKKEEENIEAVLYRPPHALPRRAAAAISPHGERRAVLARMAAALALIAATPALPLLTSSDYDEHVYRTGQRAAFVFFFAPDEPRSEARRSVWEAVARELEDTADLLLAAVDCGTSQGLCERNKEHFPGSPFAGLGLPRLLYYLPADPTPITYEGLWTVADITSHVRHVAQLCDVRREDECSVADRLLLVRQTEGVRLKHLKIAVKHEKRQLERANFRLLKAEKALGEIDPKTRKNAYKEKRLEIEKLEKELQHMNVETRDRFLLMKQWVRVLEDAGVDPMDPPAMGLSKVRKQKKKQKQKQKQKQEL</sequence>
<feature type="coiled-coil region" evidence="1">
    <location>
        <begin position="354"/>
        <end position="407"/>
    </location>
</feature>
<organism evidence="3 4">
    <name type="scientific">Prymnesium parvum</name>
    <name type="common">Toxic golden alga</name>
    <dbReference type="NCBI Taxonomy" id="97485"/>
    <lineage>
        <taxon>Eukaryota</taxon>
        <taxon>Haptista</taxon>
        <taxon>Haptophyta</taxon>
        <taxon>Prymnesiophyceae</taxon>
        <taxon>Prymnesiales</taxon>
        <taxon>Prymnesiaceae</taxon>
        <taxon>Prymnesium</taxon>
    </lineage>
</organism>
<evidence type="ECO:0000313" key="3">
    <source>
        <dbReference type="EMBL" id="KAL1527867.1"/>
    </source>
</evidence>
<keyword evidence="1" id="KW-0175">Coiled coil</keyword>
<evidence type="ECO:0000313" key="4">
    <source>
        <dbReference type="Proteomes" id="UP001515480"/>
    </source>
</evidence>
<feature type="compositionally biased region" description="Basic residues" evidence="2">
    <location>
        <begin position="439"/>
        <end position="457"/>
    </location>
</feature>
<gene>
    <name evidence="3" type="ORF">AB1Y20_009243</name>
</gene>
<name>A0AB34K409_PRYPA</name>
<dbReference type="Gene3D" id="3.40.30.10">
    <property type="entry name" value="Glutaredoxin"/>
    <property type="match status" value="1"/>
</dbReference>
<protein>
    <submittedName>
        <fullName evidence="3">Uncharacterized protein</fullName>
    </submittedName>
</protein>
<dbReference type="CDD" id="cd02961">
    <property type="entry name" value="PDI_a_family"/>
    <property type="match status" value="1"/>
</dbReference>
<comment type="caution">
    <text evidence="3">The sequence shown here is derived from an EMBL/GenBank/DDBJ whole genome shotgun (WGS) entry which is preliminary data.</text>
</comment>
<dbReference type="EMBL" id="JBGBPQ010000002">
    <property type="protein sequence ID" value="KAL1527867.1"/>
    <property type="molecule type" value="Genomic_DNA"/>
</dbReference>
<dbReference type="InterPro" id="IPR036249">
    <property type="entry name" value="Thioredoxin-like_sf"/>
</dbReference>
<dbReference type="AlphaFoldDB" id="A0AB34K409"/>